<name>A0A5C3PC40_9APHY</name>
<organism evidence="1 2">
    <name type="scientific">Polyporus arcularius HHB13444</name>
    <dbReference type="NCBI Taxonomy" id="1314778"/>
    <lineage>
        <taxon>Eukaryota</taxon>
        <taxon>Fungi</taxon>
        <taxon>Dikarya</taxon>
        <taxon>Basidiomycota</taxon>
        <taxon>Agaricomycotina</taxon>
        <taxon>Agaricomycetes</taxon>
        <taxon>Polyporales</taxon>
        <taxon>Polyporaceae</taxon>
        <taxon>Polyporus</taxon>
    </lineage>
</organism>
<protein>
    <submittedName>
        <fullName evidence="1">Uncharacterized protein</fullName>
    </submittedName>
</protein>
<sequence length="138" mass="15220">MSSGGPCGLYGLRLVHRLNISLSCFGPRAGQAITFCFCYLLTLTLGHKGRSGTDNGFILVLGTRNTRKHFGTLSHQTPAQGVVVFHLSGQAERGYVIASRLSRSSCSILCCYTRDLDLKSAHTRATLEYYVLSRLYRK</sequence>
<dbReference type="AlphaFoldDB" id="A0A5C3PC40"/>
<dbReference type="EMBL" id="ML211233">
    <property type="protein sequence ID" value="TFK85780.1"/>
    <property type="molecule type" value="Genomic_DNA"/>
</dbReference>
<reference evidence="1 2" key="1">
    <citation type="journal article" date="2019" name="Nat. Ecol. Evol.">
        <title>Megaphylogeny resolves global patterns of mushroom evolution.</title>
        <authorList>
            <person name="Varga T."/>
            <person name="Krizsan K."/>
            <person name="Foldi C."/>
            <person name="Dima B."/>
            <person name="Sanchez-Garcia M."/>
            <person name="Sanchez-Ramirez S."/>
            <person name="Szollosi G.J."/>
            <person name="Szarkandi J.G."/>
            <person name="Papp V."/>
            <person name="Albert L."/>
            <person name="Andreopoulos W."/>
            <person name="Angelini C."/>
            <person name="Antonin V."/>
            <person name="Barry K.W."/>
            <person name="Bougher N.L."/>
            <person name="Buchanan P."/>
            <person name="Buyck B."/>
            <person name="Bense V."/>
            <person name="Catcheside P."/>
            <person name="Chovatia M."/>
            <person name="Cooper J."/>
            <person name="Damon W."/>
            <person name="Desjardin D."/>
            <person name="Finy P."/>
            <person name="Geml J."/>
            <person name="Haridas S."/>
            <person name="Hughes K."/>
            <person name="Justo A."/>
            <person name="Karasinski D."/>
            <person name="Kautmanova I."/>
            <person name="Kiss B."/>
            <person name="Kocsube S."/>
            <person name="Kotiranta H."/>
            <person name="LaButti K.M."/>
            <person name="Lechner B.E."/>
            <person name="Liimatainen K."/>
            <person name="Lipzen A."/>
            <person name="Lukacs Z."/>
            <person name="Mihaltcheva S."/>
            <person name="Morgado L.N."/>
            <person name="Niskanen T."/>
            <person name="Noordeloos M.E."/>
            <person name="Ohm R.A."/>
            <person name="Ortiz-Santana B."/>
            <person name="Ovrebo C."/>
            <person name="Racz N."/>
            <person name="Riley R."/>
            <person name="Savchenko A."/>
            <person name="Shiryaev A."/>
            <person name="Soop K."/>
            <person name="Spirin V."/>
            <person name="Szebenyi C."/>
            <person name="Tomsovsky M."/>
            <person name="Tulloss R.E."/>
            <person name="Uehling J."/>
            <person name="Grigoriev I.V."/>
            <person name="Vagvolgyi C."/>
            <person name="Papp T."/>
            <person name="Martin F.M."/>
            <person name="Miettinen O."/>
            <person name="Hibbett D.S."/>
            <person name="Nagy L.G."/>
        </authorList>
    </citation>
    <scope>NUCLEOTIDE SEQUENCE [LARGE SCALE GENOMIC DNA]</scope>
    <source>
        <strain evidence="1 2">HHB13444</strain>
    </source>
</reference>
<evidence type="ECO:0000313" key="2">
    <source>
        <dbReference type="Proteomes" id="UP000308197"/>
    </source>
</evidence>
<gene>
    <name evidence="1" type="ORF">K466DRAFT_621372</name>
</gene>
<accession>A0A5C3PC40</accession>
<evidence type="ECO:0000313" key="1">
    <source>
        <dbReference type="EMBL" id="TFK85780.1"/>
    </source>
</evidence>
<dbReference type="Proteomes" id="UP000308197">
    <property type="component" value="Unassembled WGS sequence"/>
</dbReference>
<dbReference type="InParanoid" id="A0A5C3PC40"/>
<proteinExistence type="predicted"/>
<keyword evidence="2" id="KW-1185">Reference proteome</keyword>